<reference evidence="1 2" key="2">
    <citation type="journal article" date="2022" name="Mol. Ecol. Resour.">
        <title>The genomes of chicory, endive, great burdock and yacon provide insights into Asteraceae paleo-polyploidization history and plant inulin production.</title>
        <authorList>
            <person name="Fan W."/>
            <person name="Wang S."/>
            <person name="Wang H."/>
            <person name="Wang A."/>
            <person name="Jiang F."/>
            <person name="Liu H."/>
            <person name="Zhao H."/>
            <person name="Xu D."/>
            <person name="Zhang Y."/>
        </authorList>
    </citation>
    <scope>NUCLEOTIDE SEQUENCE [LARGE SCALE GENOMIC DNA]</scope>
    <source>
        <strain evidence="2">cv. Yunnan</strain>
        <tissue evidence="1">Leaves</tissue>
    </source>
</reference>
<dbReference type="EMBL" id="CM042019">
    <property type="protein sequence ID" value="KAI3825520.1"/>
    <property type="molecule type" value="Genomic_DNA"/>
</dbReference>
<name>A0ACB9JZW2_9ASTR</name>
<accession>A0ACB9JZW2</accession>
<evidence type="ECO:0000313" key="1">
    <source>
        <dbReference type="EMBL" id="KAI3825520.1"/>
    </source>
</evidence>
<proteinExistence type="predicted"/>
<sequence length="83" mass="9315">MKESSSQPFILDSVDDTHSESVIDNPCDETTDVLFGNTPLRYVGFDRQGSHSCSLFDTPNGTRYWCLHVSTDQKPIVGKIYNT</sequence>
<comment type="caution">
    <text evidence="1">The sequence shown here is derived from an EMBL/GenBank/DDBJ whole genome shotgun (WGS) entry which is preliminary data.</text>
</comment>
<organism evidence="1 2">
    <name type="scientific">Smallanthus sonchifolius</name>
    <dbReference type="NCBI Taxonomy" id="185202"/>
    <lineage>
        <taxon>Eukaryota</taxon>
        <taxon>Viridiplantae</taxon>
        <taxon>Streptophyta</taxon>
        <taxon>Embryophyta</taxon>
        <taxon>Tracheophyta</taxon>
        <taxon>Spermatophyta</taxon>
        <taxon>Magnoliopsida</taxon>
        <taxon>eudicotyledons</taxon>
        <taxon>Gunneridae</taxon>
        <taxon>Pentapetalae</taxon>
        <taxon>asterids</taxon>
        <taxon>campanulids</taxon>
        <taxon>Asterales</taxon>
        <taxon>Asteraceae</taxon>
        <taxon>Asteroideae</taxon>
        <taxon>Heliantheae alliance</taxon>
        <taxon>Millerieae</taxon>
        <taxon>Smallanthus</taxon>
    </lineage>
</organism>
<gene>
    <name evidence="1" type="ORF">L1987_07010</name>
</gene>
<evidence type="ECO:0000313" key="2">
    <source>
        <dbReference type="Proteomes" id="UP001056120"/>
    </source>
</evidence>
<reference evidence="2" key="1">
    <citation type="journal article" date="2022" name="Mol. Ecol. Resour.">
        <title>The genomes of chicory, endive, great burdock and yacon provide insights into Asteraceae palaeo-polyploidization history and plant inulin production.</title>
        <authorList>
            <person name="Fan W."/>
            <person name="Wang S."/>
            <person name="Wang H."/>
            <person name="Wang A."/>
            <person name="Jiang F."/>
            <person name="Liu H."/>
            <person name="Zhao H."/>
            <person name="Xu D."/>
            <person name="Zhang Y."/>
        </authorList>
    </citation>
    <scope>NUCLEOTIDE SEQUENCE [LARGE SCALE GENOMIC DNA]</scope>
    <source>
        <strain evidence="2">cv. Yunnan</strain>
    </source>
</reference>
<protein>
    <submittedName>
        <fullName evidence="1">Uncharacterized protein</fullName>
    </submittedName>
</protein>
<keyword evidence="2" id="KW-1185">Reference proteome</keyword>
<dbReference type="Proteomes" id="UP001056120">
    <property type="component" value="Linkage Group LG02"/>
</dbReference>